<keyword evidence="5" id="KW-0472">Membrane</keyword>
<comment type="similarity">
    <text evidence="2">Belongs to the nematode transthyretin-like family.</text>
</comment>
<evidence type="ECO:0000256" key="1">
    <source>
        <dbReference type="ARBA" id="ARBA00004613"/>
    </source>
</evidence>
<dbReference type="GO" id="GO:0009986">
    <property type="term" value="C:cell surface"/>
    <property type="evidence" value="ECO:0007669"/>
    <property type="project" value="InterPro"/>
</dbReference>
<evidence type="ECO:0000313" key="7">
    <source>
        <dbReference type="WBParaSite" id="TCONS_00013193.p1"/>
    </source>
</evidence>
<protein>
    <submittedName>
        <fullName evidence="7">Transthyretin/hydroxyisourate hydrolase domain-containing protein</fullName>
    </submittedName>
</protein>
<organism evidence="6 7">
    <name type="scientific">Strongyloides stercoralis</name>
    <name type="common">Threadworm</name>
    <dbReference type="NCBI Taxonomy" id="6248"/>
    <lineage>
        <taxon>Eukaryota</taxon>
        <taxon>Metazoa</taxon>
        <taxon>Ecdysozoa</taxon>
        <taxon>Nematoda</taxon>
        <taxon>Chromadorea</taxon>
        <taxon>Rhabditida</taxon>
        <taxon>Tylenchina</taxon>
        <taxon>Panagrolaimomorpha</taxon>
        <taxon>Strongyloidoidea</taxon>
        <taxon>Strongyloididae</taxon>
        <taxon>Strongyloides</taxon>
    </lineage>
</organism>
<dbReference type="PANTHER" id="PTHR21700:SF24">
    <property type="entry name" value="TRANSTHYRETIN-LIKE FAMILY PROTEIN"/>
    <property type="match status" value="1"/>
</dbReference>
<keyword evidence="4" id="KW-0732">Signal</keyword>
<evidence type="ECO:0000256" key="3">
    <source>
        <dbReference type="ARBA" id="ARBA00022525"/>
    </source>
</evidence>
<dbReference type="WBParaSite" id="TCONS_00013193.p1">
    <property type="protein sequence ID" value="TCONS_00013193.p1"/>
    <property type="gene ID" value="XLOC_009002"/>
</dbReference>
<dbReference type="PANTHER" id="PTHR21700">
    <property type="entry name" value="TRANSTHYRETIN-LIKE FAMILY PROTEIN-RELATED"/>
    <property type="match status" value="1"/>
</dbReference>
<sequence length="221" mass="25595">MRLKEAPSRKGPLRPGGGRVLCDGKPLKNIKMKLDKFIEKQRDEKLATGKTKKNGDFYLVGKMKGFTGYKMKSKIIILLSLCYILTFVNCTTPTRVTVRGRVTCDGKPLKFIFIKLVEFIEHARDRVLEEGYTTSKGAFYFQDEMQNFTGYNIKVKLWHKCYNKQFFEKRCYYKFTPDLPFGKITQKPGKDLIYFDLKEIKLSTKGRSGERDCSNIGNLFS</sequence>
<feature type="transmembrane region" description="Helical" evidence="5">
    <location>
        <begin position="71"/>
        <end position="88"/>
    </location>
</feature>
<reference evidence="7" key="1">
    <citation type="submission" date="2024-02" db="UniProtKB">
        <authorList>
            <consortium name="WormBaseParasite"/>
        </authorList>
    </citation>
    <scope>IDENTIFICATION</scope>
</reference>
<name>A0AAF5DIS7_STRER</name>
<dbReference type="AlphaFoldDB" id="A0AAF5DIS7"/>
<dbReference type="GO" id="GO:0005576">
    <property type="term" value="C:extracellular region"/>
    <property type="evidence" value="ECO:0007669"/>
    <property type="project" value="UniProtKB-SubCell"/>
</dbReference>
<evidence type="ECO:0000313" key="6">
    <source>
        <dbReference type="Proteomes" id="UP000035681"/>
    </source>
</evidence>
<dbReference type="Gene3D" id="2.60.40.3330">
    <property type="match status" value="2"/>
</dbReference>
<keyword evidence="5" id="KW-1133">Transmembrane helix</keyword>
<proteinExistence type="inferred from homology"/>
<keyword evidence="3" id="KW-0964">Secreted</keyword>
<dbReference type="InterPro" id="IPR038479">
    <property type="entry name" value="Transthyretin-like_sf"/>
</dbReference>
<evidence type="ECO:0000256" key="5">
    <source>
        <dbReference type="SAM" id="Phobius"/>
    </source>
</evidence>
<keyword evidence="6" id="KW-1185">Reference proteome</keyword>
<dbReference type="Pfam" id="PF01060">
    <property type="entry name" value="TTR-52"/>
    <property type="match status" value="2"/>
</dbReference>
<comment type="subcellular location">
    <subcellularLocation>
        <location evidence="1">Secreted</location>
    </subcellularLocation>
</comment>
<dbReference type="InterPro" id="IPR001534">
    <property type="entry name" value="Transthyretin-like"/>
</dbReference>
<evidence type="ECO:0000256" key="2">
    <source>
        <dbReference type="ARBA" id="ARBA00010112"/>
    </source>
</evidence>
<keyword evidence="5" id="KW-0812">Transmembrane</keyword>
<accession>A0AAF5DIS7</accession>
<evidence type="ECO:0000256" key="4">
    <source>
        <dbReference type="ARBA" id="ARBA00022729"/>
    </source>
</evidence>
<dbReference type="Proteomes" id="UP000035681">
    <property type="component" value="Unplaced"/>
</dbReference>